<evidence type="ECO:0000256" key="6">
    <source>
        <dbReference type="PROSITE-ProRule" id="PRU00433"/>
    </source>
</evidence>
<dbReference type="EMBL" id="MH908892">
    <property type="protein sequence ID" value="AYM53062.1"/>
    <property type="molecule type" value="Genomic_DNA"/>
</dbReference>
<dbReference type="GO" id="GO:0020037">
    <property type="term" value="F:heme binding"/>
    <property type="evidence" value="ECO:0007669"/>
    <property type="project" value="InterPro"/>
</dbReference>
<dbReference type="EMBL" id="CP012670">
    <property type="protein sequence ID" value="AUX21449.1"/>
    <property type="molecule type" value="Genomic_DNA"/>
</dbReference>
<evidence type="ECO:0000256" key="5">
    <source>
        <dbReference type="ARBA" id="ARBA00023004"/>
    </source>
</evidence>
<keyword evidence="2 6" id="KW-0349">Heme</keyword>
<comment type="similarity">
    <text evidence="1">Belongs to the leucine-binding protein family.</text>
</comment>
<dbReference type="Pfam" id="PF00034">
    <property type="entry name" value="Cytochrom_C"/>
    <property type="match status" value="1"/>
</dbReference>
<dbReference type="SUPFAM" id="SSF46626">
    <property type="entry name" value="Cytochrome c"/>
    <property type="match status" value="1"/>
</dbReference>
<feature type="domain" description="Cytochrome c" evidence="7">
    <location>
        <begin position="74"/>
        <end position="172"/>
    </location>
</feature>
<proteinExistence type="inferred from homology"/>
<keyword evidence="5 6" id="KW-0408">Iron</keyword>
<name>A0A3Q8I2J2_SORCE</name>
<dbReference type="Proteomes" id="UP000295781">
    <property type="component" value="Chromosome"/>
</dbReference>
<accession>A0A3Q8I2J2</accession>
<dbReference type="RefSeq" id="WP_129346766.1">
    <property type="nucleotide sequence ID" value="NZ_CP012670.1"/>
</dbReference>
<organism evidence="9">
    <name type="scientific">Sorangium cellulosum</name>
    <name type="common">Polyangium cellulosum</name>
    <dbReference type="NCBI Taxonomy" id="56"/>
    <lineage>
        <taxon>Bacteria</taxon>
        <taxon>Pseudomonadati</taxon>
        <taxon>Myxococcota</taxon>
        <taxon>Polyangia</taxon>
        <taxon>Polyangiales</taxon>
        <taxon>Polyangiaceae</taxon>
        <taxon>Sorangium</taxon>
    </lineage>
</organism>
<keyword evidence="3 6" id="KW-0479">Metal-binding</keyword>
<reference evidence="9" key="2">
    <citation type="journal article" date="2018" name="J. Ind. Microbiol. Biotechnol.">
        <title>Genome mining reveals uncommon alkylpyrones as type III PKS products from myxobacteria.</title>
        <authorList>
            <person name="Hug J.J."/>
            <person name="Panter F."/>
            <person name="Krug D."/>
            <person name="Muller R."/>
        </authorList>
    </citation>
    <scope>NUCLEOTIDE SEQUENCE</scope>
    <source>
        <strain evidence="9">So ceGT47</strain>
    </source>
</reference>
<dbReference type="PROSITE" id="PS51007">
    <property type="entry name" value="CYTC"/>
    <property type="match status" value="1"/>
</dbReference>
<reference evidence="8 10" key="1">
    <citation type="submission" date="2015-09" db="EMBL/GenBank/DDBJ databases">
        <title>Sorangium comparison.</title>
        <authorList>
            <person name="Zaburannyi N."/>
            <person name="Bunk B."/>
            <person name="Overmann J."/>
            <person name="Mueller R."/>
        </authorList>
    </citation>
    <scope>NUCLEOTIDE SEQUENCE [LARGE SCALE GENOMIC DNA]</scope>
    <source>
        <strain evidence="8 10">So ceGT47</strain>
    </source>
</reference>
<dbReference type="SUPFAM" id="SSF53822">
    <property type="entry name" value="Periplasmic binding protein-like I"/>
    <property type="match status" value="1"/>
</dbReference>
<dbReference type="InterPro" id="IPR036909">
    <property type="entry name" value="Cyt_c-like_dom_sf"/>
</dbReference>
<dbReference type="PANTHER" id="PTHR47235:SF1">
    <property type="entry name" value="BLR6548 PROTEIN"/>
    <property type="match status" value="1"/>
</dbReference>
<protein>
    <submittedName>
        <fullName evidence="9">Cytochrome C</fullName>
    </submittedName>
</protein>
<dbReference type="GO" id="GO:0009055">
    <property type="term" value="F:electron transfer activity"/>
    <property type="evidence" value="ECO:0007669"/>
    <property type="project" value="InterPro"/>
</dbReference>
<evidence type="ECO:0000256" key="3">
    <source>
        <dbReference type="ARBA" id="ARBA00022723"/>
    </source>
</evidence>
<dbReference type="InterPro" id="IPR028081">
    <property type="entry name" value="Leu-bd"/>
</dbReference>
<evidence type="ECO:0000313" key="10">
    <source>
        <dbReference type="Proteomes" id="UP000295781"/>
    </source>
</evidence>
<evidence type="ECO:0000313" key="8">
    <source>
        <dbReference type="EMBL" id="AUX21449.1"/>
    </source>
</evidence>
<evidence type="ECO:0000256" key="1">
    <source>
        <dbReference type="ARBA" id="ARBA00010062"/>
    </source>
</evidence>
<evidence type="ECO:0000256" key="2">
    <source>
        <dbReference type="ARBA" id="ARBA00022617"/>
    </source>
</evidence>
<evidence type="ECO:0000313" key="9">
    <source>
        <dbReference type="EMBL" id="AYM53062.1"/>
    </source>
</evidence>
<dbReference type="AlphaFoldDB" id="A0A3Q8I2J2"/>
<dbReference type="InterPro" id="IPR009056">
    <property type="entry name" value="Cyt_c-like_dom"/>
</dbReference>
<dbReference type="Gene3D" id="1.10.760.10">
    <property type="entry name" value="Cytochrome c-like domain"/>
    <property type="match status" value="1"/>
</dbReference>
<keyword evidence="4" id="KW-0732">Signal</keyword>
<dbReference type="Gene3D" id="3.40.50.2300">
    <property type="match status" value="2"/>
</dbReference>
<gene>
    <name evidence="8" type="ORF">SOCEGT47_019330</name>
</gene>
<evidence type="ECO:0000259" key="7">
    <source>
        <dbReference type="PROSITE" id="PS51007"/>
    </source>
</evidence>
<dbReference type="InterPro" id="IPR028082">
    <property type="entry name" value="Peripla_BP_I"/>
</dbReference>
<sequence length="565" mass="56559">MGEPRLRLALLAAASAIGLSGVALRALGVGDRAPEARAPGGAEAASCAELTPAARRGKRIYQRGATADGRTIEGAIAGGAAALSGRGAACAGCHGPSGQGTDEGGIAAPALAREQRVASGREQDAPTTAAALAAAIREGRGLAGRPLNPVMPRYRLTDADLSDLIDYLRCVGRDPDPGVTADSVTLGAALPLSGPAAPVGAAVRDVLAAAFAEVNAQGGIYRRRIALRVEDSGGPTGEGGATARLLDGGVLALVGSVWSGDPALSARLSEERAPLVGPVGAGVPAGGDDVVFQVQPGPDVLARVAIKHLAGARPGGEGKDGSETDGRPAALVVHSRDEAGEAWLAGARAEAARRELPAPAAVSFEPGRLPASAVVEAARRHKARGILFWGPGADLARCAAAVEPASLGGAIYAPLASAGEVAEALSQASDRVLFLYSGPLGDRARHAGEELRAFLRRSGAAPGVGRPRGGATAEPAARPAHLAAQASAYVAARIAVEALKRAGAHVTREGLIAALEGLRDFDAGPAPLVTFARNRRTGVLGASLVRLDPASGAAVRASAWIDVVP</sequence>
<dbReference type="Pfam" id="PF13458">
    <property type="entry name" value="Peripla_BP_6"/>
    <property type="match status" value="1"/>
</dbReference>
<dbReference type="GO" id="GO:0046872">
    <property type="term" value="F:metal ion binding"/>
    <property type="evidence" value="ECO:0007669"/>
    <property type="project" value="UniProtKB-KW"/>
</dbReference>
<dbReference type="PANTHER" id="PTHR47235">
    <property type="entry name" value="BLR6548 PROTEIN"/>
    <property type="match status" value="1"/>
</dbReference>
<dbReference type="OrthoDB" id="5558268at2"/>
<evidence type="ECO:0000256" key="4">
    <source>
        <dbReference type="ARBA" id="ARBA00022729"/>
    </source>
</evidence>